<keyword evidence="3" id="KW-1185">Reference proteome</keyword>
<proteinExistence type="predicted"/>
<feature type="region of interest" description="Disordered" evidence="1">
    <location>
        <begin position="1229"/>
        <end position="1272"/>
    </location>
</feature>
<organism evidence="2 3">
    <name type="scientific">Acanthamoeba castellanii (strain ATCC 30010 / Neff)</name>
    <dbReference type="NCBI Taxonomy" id="1257118"/>
    <lineage>
        <taxon>Eukaryota</taxon>
        <taxon>Amoebozoa</taxon>
        <taxon>Discosea</taxon>
        <taxon>Longamoebia</taxon>
        <taxon>Centramoebida</taxon>
        <taxon>Acanthamoebidae</taxon>
        <taxon>Acanthamoeba</taxon>
    </lineage>
</organism>
<accession>L8GZI9</accession>
<dbReference type="VEuPathDB" id="AmoebaDB:ACA1_062650"/>
<feature type="region of interest" description="Disordered" evidence="1">
    <location>
        <begin position="1165"/>
        <end position="1197"/>
    </location>
</feature>
<reference evidence="2 3" key="1">
    <citation type="journal article" date="2013" name="Genome Biol.">
        <title>Genome of Acanthamoeba castellanii highlights extensive lateral gene transfer and early evolution of tyrosine kinase signaling.</title>
        <authorList>
            <person name="Clarke M."/>
            <person name="Lohan A.J."/>
            <person name="Liu B."/>
            <person name="Lagkouvardos I."/>
            <person name="Roy S."/>
            <person name="Zafar N."/>
            <person name="Bertelli C."/>
            <person name="Schilde C."/>
            <person name="Kianianmomeni A."/>
            <person name="Burglin T.R."/>
            <person name="Frech C."/>
            <person name="Turcotte B."/>
            <person name="Kopec K.O."/>
            <person name="Synnott J.M."/>
            <person name="Choo C."/>
            <person name="Paponov I."/>
            <person name="Finkler A."/>
            <person name="Soon Heng Tan C."/>
            <person name="Hutchins A.P."/>
            <person name="Weinmeier T."/>
            <person name="Rattei T."/>
            <person name="Chu J.S."/>
            <person name="Gimenez G."/>
            <person name="Irimia M."/>
            <person name="Rigden D.J."/>
            <person name="Fitzpatrick D.A."/>
            <person name="Lorenzo-Morales J."/>
            <person name="Bateman A."/>
            <person name="Chiu C.H."/>
            <person name="Tang P."/>
            <person name="Hegemann P."/>
            <person name="Fromm H."/>
            <person name="Raoult D."/>
            <person name="Greub G."/>
            <person name="Miranda-Saavedra D."/>
            <person name="Chen N."/>
            <person name="Nash P."/>
            <person name="Ginger M.L."/>
            <person name="Horn M."/>
            <person name="Schaap P."/>
            <person name="Caler L."/>
            <person name="Loftus B."/>
        </authorList>
    </citation>
    <scope>NUCLEOTIDE SEQUENCE [LARGE SCALE GENOMIC DNA]</scope>
    <source>
        <strain evidence="2 3">Neff</strain>
    </source>
</reference>
<dbReference type="InterPro" id="IPR027417">
    <property type="entry name" value="P-loop_NTPase"/>
</dbReference>
<feature type="region of interest" description="Disordered" evidence="1">
    <location>
        <begin position="1375"/>
        <end position="1426"/>
    </location>
</feature>
<dbReference type="SUPFAM" id="SSF52540">
    <property type="entry name" value="P-loop containing nucleoside triphosphate hydrolases"/>
    <property type="match status" value="1"/>
</dbReference>
<dbReference type="KEGG" id="acan:ACA1_062650"/>
<feature type="compositionally biased region" description="Low complexity" evidence="1">
    <location>
        <begin position="1389"/>
        <end position="1399"/>
    </location>
</feature>
<feature type="compositionally biased region" description="Low complexity" evidence="1">
    <location>
        <begin position="1243"/>
        <end position="1272"/>
    </location>
</feature>
<evidence type="ECO:0000256" key="1">
    <source>
        <dbReference type="SAM" id="MobiDB-lite"/>
    </source>
</evidence>
<name>L8GZI9_ACACF</name>
<evidence type="ECO:0000313" key="2">
    <source>
        <dbReference type="EMBL" id="ELR17521.1"/>
    </source>
</evidence>
<dbReference type="Proteomes" id="UP000011083">
    <property type="component" value="Unassembled WGS sequence"/>
</dbReference>
<dbReference type="RefSeq" id="XP_004339534.1">
    <property type="nucleotide sequence ID" value="XM_004339486.1"/>
</dbReference>
<feature type="compositionally biased region" description="Low complexity" evidence="1">
    <location>
        <begin position="1177"/>
        <end position="1197"/>
    </location>
</feature>
<gene>
    <name evidence="2" type="ORF">ACA1_062650</name>
</gene>
<protein>
    <submittedName>
        <fullName evidence="2">Uncharacterized protein</fullName>
    </submittedName>
</protein>
<sequence>MLRRELFPHEGRQDAPSSVSYEAVVELAPGEPSDDEQLEREFLESAPPMDELQWGEVLQLRQLVEKHGIPFEPVEKALQAKSLPVSQHALVQLTEEDLKKQKDLKMKPRKQLLNLINTLQEDESAQFDLATFLHACLHDMEDCYDLATATQATLLDAEIVKFDDLMMLNMGDLAELNLNPKVTERLGIMIQIFSGSHLTEMERLHAALAKMIEDRQGDQITPELWQHCEESARLYAFVDRMLHGCPLPGVDATRIRRISNSLTYFVDRKHLFSFNENNWERQQQAEQEHEIISLSGDGVFRTSPYTATLQTSLQQCALDDSFTVTFVGSTHAGKSFVIRELMNIRNPLKPPTIGRPAYLEKEGGGTSLNACCYFERLKDTVLQDQICKFVDMEGYNAAGGRARRHGAAAAVAAAQDLFTKKREESVEQQLPRLAYLLSDVIIFVDVVDAANKDYFDRVYQFAFSAVDRIASAPKPSLIILQNKCGQSSQLNVDLATERFWNEHDPHRTLSNVYQDLRWVSVPDFTDPNFFPQMQKLREELATMLNAQKERRVVKLTNELWRAMQHYVVDNFGSNHFSVGAFLAQHFKSGSPMADHVFSRFMRQYERHSALNYPAKRSPQFKKFCVEAVHFLAALWVWTNKTEENGEPRLPPIEGTTDTAEAQRKDRLTKTHDKSIALKADWILDNLLSSLQKSWPCDALCDFGTNSGEGDIYCTQTLLSGHTAHRSPLKVDIITQGGWWLRFKSFFTRGVPAVWPGEYLKAKVGITHERLCEEFHVALFSFQQMGVVDLLDCLHRFVDLQPTSASNCALCGRLLDISMKCFFCNQPFTRLFRYHLFTREYVRASIKKNDTQKYNVRFLSPVFEPYHRQSDQFEIQRAANLVYCLKQHDLTVIAEIQIPKNNTVIVHLSEELQYRLGSQLNEGRLFTRTAAYIEYRHPISLHLWAALMHYQATEDRLDDIIVDQISSKYDGQELSSTIIACLFLYRLTSHLWDLYEEADEEKKGPAGWDIAGGLKTHLEWVLDMAGMFLFPRKKSGGDDAATPALSIFSRLLTQAPTLKFVATVISDIVAWDAFRDLNECGPSFCLALLFRFLLTQNLKDQKREAALPTVDEWFHNRVAFLRRLHSPATATAVGAQMTSLSLSSGSSPVPSPSSSFGALPPFRMSVPTAIPNTPSPTPSRSTPTSPRGHSSHGHGMPSSLATAHSYYAPSASSPYPIYFASSSGSVPTRPGFASPFKAPPPSPSTSLGSSGSSSSSTPGSSYSSLPSTPSSSSEMMAVPAVDLKLWILVTDWIARSLCTKTWYQYIGLIGAVEWVYSTLPNAEIAQMVERIHEQASKEAMLSTTSPIALCQDQWRILKSVVIDKYLAARSASHARRRAAAGGEGEKQTNSGVSGSSAAASNKDPSATPTTHPRDSSDDEGEFFGKLY</sequence>
<evidence type="ECO:0000313" key="3">
    <source>
        <dbReference type="Proteomes" id="UP000011083"/>
    </source>
</evidence>
<dbReference type="GeneID" id="14918413"/>
<dbReference type="EMBL" id="KB007974">
    <property type="protein sequence ID" value="ELR17521.1"/>
    <property type="molecule type" value="Genomic_DNA"/>
</dbReference>
<dbReference type="CDD" id="cd09487">
    <property type="entry name" value="SAM_superfamily"/>
    <property type="match status" value="1"/>
</dbReference>